<dbReference type="Proteomes" id="UP000036681">
    <property type="component" value="Unplaced"/>
</dbReference>
<name>A0A0M3IQQ2_ASCLU</name>
<protein>
    <submittedName>
        <fullName evidence="3">Uncharacterized protein</fullName>
    </submittedName>
</protein>
<feature type="compositionally biased region" description="Polar residues" evidence="1">
    <location>
        <begin position="1"/>
        <end position="25"/>
    </location>
</feature>
<accession>A0A0M3IQQ2</accession>
<sequence>MIELKSSSLERVQKDTTTSVQNNAHQIKEKNDNKKESEHCYYPK</sequence>
<evidence type="ECO:0000313" key="2">
    <source>
        <dbReference type="Proteomes" id="UP000036681"/>
    </source>
</evidence>
<feature type="compositionally biased region" description="Basic and acidic residues" evidence="1">
    <location>
        <begin position="26"/>
        <end position="44"/>
    </location>
</feature>
<reference evidence="3" key="1">
    <citation type="submission" date="2017-02" db="UniProtKB">
        <authorList>
            <consortium name="WormBaseParasite"/>
        </authorList>
    </citation>
    <scope>IDENTIFICATION</scope>
</reference>
<organism evidence="2 3">
    <name type="scientific">Ascaris lumbricoides</name>
    <name type="common">Giant roundworm</name>
    <dbReference type="NCBI Taxonomy" id="6252"/>
    <lineage>
        <taxon>Eukaryota</taxon>
        <taxon>Metazoa</taxon>
        <taxon>Ecdysozoa</taxon>
        <taxon>Nematoda</taxon>
        <taxon>Chromadorea</taxon>
        <taxon>Rhabditida</taxon>
        <taxon>Spirurina</taxon>
        <taxon>Ascaridomorpha</taxon>
        <taxon>Ascaridoidea</taxon>
        <taxon>Ascarididae</taxon>
        <taxon>Ascaris</taxon>
    </lineage>
</organism>
<evidence type="ECO:0000313" key="3">
    <source>
        <dbReference type="WBParaSite" id="ALUE_0002108001-mRNA-1"/>
    </source>
</evidence>
<proteinExistence type="predicted"/>
<feature type="region of interest" description="Disordered" evidence="1">
    <location>
        <begin position="1"/>
        <end position="44"/>
    </location>
</feature>
<keyword evidence="2" id="KW-1185">Reference proteome</keyword>
<dbReference type="AlphaFoldDB" id="A0A0M3IQQ2"/>
<dbReference type="WBParaSite" id="ALUE_0002108001-mRNA-1">
    <property type="protein sequence ID" value="ALUE_0002108001-mRNA-1"/>
    <property type="gene ID" value="ALUE_0002108001"/>
</dbReference>
<evidence type="ECO:0000256" key="1">
    <source>
        <dbReference type="SAM" id="MobiDB-lite"/>
    </source>
</evidence>